<dbReference type="PROSITE" id="PS00455">
    <property type="entry name" value="AMP_BINDING"/>
    <property type="match status" value="1"/>
</dbReference>
<dbReference type="InterPro" id="IPR029058">
    <property type="entry name" value="AB_hydrolase_fold"/>
</dbReference>
<dbReference type="InterPro" id="IPR009081">
    <property type="entry name" value="PP-bd_ACP"/>
</dbReference>
<dbReference type="GO" id="GO:0047527">
    <property type="term" value="F:2,3-dihydroxybenzoate-serine ligase activity"/>
    <property type="evidence" value="ECO:0007669"/>
    <property type="project" value="TreeGrafter"/>
</dbReference>
<dbReference type="SUPFAM" id="SSF47336">
    <property type="entry name" value="ACP-like"/>
    <property type="match status" value="1"/>
</dbReference>
<dbReference type="GO" id="GO:0005829">
    <property type="term" value="C:cytosol"/>
    <property type="evidence" value="ECO:0007669"/>
    <property type="project" value="TreeGrafter"/>
</dbReference>
<dbReference type="PANTHER" id="PTHR45527:SF1">
    <property type="entry name" value="FATTY ACID SYNTHASE"/>
    <property type="match status" value="1"/>
</dbReference>
<protein>
    <submittedName>
        <fullName evidence="6">Amino acid adenylation domain-containing protein</fullName>
    </submittedName>
</protein>
<accession>A0A1H8YKI7</accession>
<dbReference type="PROSITE" id="PS50075">
    <property type="entry name" value="CARRIER"/>
    <property type="match status" value="1"/>
</dbReference>
<dbReference type="InterPro" id="IPR020806">
    <property type="entry name" value="PKS_PP-bd"/>
</dbReference>
<evidence type="ECO:0000256" key="2">
    <source>
        <dbReference type="ARBA" id="ARBA00022450"/>
    </source>
</evidence>
<dbReference type="InterPro" id="IPR001031">
    <property type="entry name" value="Thioesterase"/>
</dbReference>
<feature type="region of interest" description="Disordered" evidence="4">
    <location>
        <begin position="483"/>
        <end position="504"/>
    </location>
</feature>
<evidence type="ECO:0000313" key="7">
    <source>
        <dbReference type="Proteomes" id="UP000198582"/>
    </source>
</evidence>
<dbReference type="GO" id="GO:0009366">
    <property type="term" value="C:enterobactin synthetase complex"/>
    <property type="evidence" value="ECO:0007669"/>
    <property type="project" value="TreeGrafter"/>
</dbReference>
<dbReference type="Gene3D" id="3.30.300.30">
    <property type="match status" value="1"/>
</dbReference>
<dbReference type="InterPro" id="IPR020802">
    <property type="entry name" value="TesA-like"/>
</dbReference>
<dbReference type="InterPro" id="IPR020845">
    <property type="entry name" value="AMP-binding_CS"/>
</dbReference>
<dbReference type="GO" id="GO:0072330">
    <property type="term" value="P:monocarboxylic acid biosynthetic process"/>
    <property type="evidence" value="ECO:0007669"/>
    <property type="project" value="UniProtKB-ARBA"/>
</dbReference>
<dbReference type="PANTHER" id="PTHR45527">
    <property type="entry name" value="NONRIBOSOMAL PEPTIDE SYNTHETASE"/>
    <property type="match status" value="1"/>
</dbReference>
<organism evidence="6 7">
    <name type="scientific">Amycolatopsis saalfeldensis</name>
    <dbReference type="NCBI Taxonomy" id="394193"/>
    <lineage>
        <taxon>Bacteria</taxon>
        <taxon>Bacillati</taxon>
        <taxon>Actinomycetota</taxon>
        <taxon>Actinomycetes</taxon>
        <taxon>Pseudonocardiales</taxon>
        <taxon>Pseudonocardiaceae</taxon>
        <taxon>Amycolatopsis</taxon>
    </lineage>
</organism>
<evidence type="ECO:0000256" key="3">
    <source>
        <dbReference type="ARBA" id="ARBA00022553"/>
    </source>
</evidence>
<dbReference type="Gene3D" id="3.40.50.1820">
    <property type="entry name" value="alpha/beta hydrolase"/>
    <property type="match status" value="1"/>
</dbReference>
<dbReference type="GO" id="GO:0043041">
    <property type="term" value="P:amino acid activation for nonribosomal peptide biosynthetic process"/>
    <property type="evidence" value="ECO:0007669"/>
    <property type="project" value="TreeGrafter"/>
</dbReference>
<dbReference type="InterPro" id="IPR006162">
    <property type="entry name" value="Ppantetheine_attach_site"/>
</dbReference>
<dbReference type="Proteomes" id="UP000198582">
    <property type="component" value="Unassembled WGS sequence"/>
</dbReference>
<dbReference type="InterPro" id="IPR045851">
    <property type="entry name" value="AMP-bd_C_sf"/>
</dbReference>
<dbReference type="GO" id="GO:0009239">
    <property type="term" value="P:enterobactin biosynthetic process"/>
    <property type="evidence" value="ECO:0007669"/>
    <property type="project" value="TreeGrafter"/>
</dbReference>
<dbReference type="Pfam" id="PF13193">
    <property type="entry name" value="AMP-binding_C"/>
    <property type="match status" value="1"/>
</dbReference>
<keyword evidence="3" id="KW-0597">Phosphoprotein</keyword>
<evidence type="ECO:0000256" key="4">
    <source>
        <dbReference type="SAM" id="MobiDB-lite"/>
    </source>
</evidence>
<dbReference type="InterPro" id="IPR042099">
    <property type="entry name" value="ANL_N_sf"/>
</dbReference>
<dbReference type="SUPFAM" id="SSF53474">
    <property type="entry name" value="alpha/beta-Hydrolases"/>
    <property type="match status" value="1"/>
</dbReference>
<dbReference type="Gene3D" id="1.10.1200.10">
    <property type="entry name" value="ACP-like"/>
    <property type="match status" value="1"/>
</dbReference>
<dbReference type="FunFam" id="1.10.1200.10:FF:000016">
    <property type="entry name" value="Non-ribosomal peptide synthase"/>
    <property type="match status" value="1"/>
</dbReference>
<sequence length="829" mass="87501">MPVSASAVHEDLARLFDAVDRWAERIPAETAFSAPDGTLDFRGLARHTASIASALAEAGTRAGTVVGVATGRSRFAAAGLLAVWRLGATAVLLDDRHPAERLAFVLDDAGVEVLLAHETAPFTGNRPRVDPETASETETVLEPVSPGEVAYIVYTSGTTGRPKGVEITYGGLGVFLTTLAEIGLTPGGLGVNALSPAFDGWLWCTLLHLLHGQGTAIIDLTDERTDDVDLAQRIAAIGPRTVVLTPSLMAACTGALSTAEVVVVAGERCPRGLAELLAANHRVLNVYGPTEATMAATWADTARGDDVSTIGRAPAGYSAVVLDEDRSPVAEGTPGELYLGGDALARGYRNQPELTAERFVSVPGIADRLYRTGDLVSARPDGQLDYLGRVDDQVKVRGFRIEPAELEKVVEQLPAITTAAAFVLESGAALGIAAVVAAGHDLTAGAAMVRAHCRAKLPDHLVPAVVDFVPALPATANGKVDREALSRASAEAHAPARRAPSTPREAEVCATWSELLDRPVTDVDADFFELGGHSLLAARAVAALRRSTGVRFSITLLLANPTPAQLARELDRRTEPTAESVRPASWLVAWHPKPAQRPTLLCLAHGGAGCGRYRSWQDRLGDGVSVVGVQLPGRENRWREEHPSTMAEAAEAVAAEVAELIEPTAPLVVFGESFGGLLGYEVTRRLGERGRPPAALVIAASDPPHTWAGNSGRYGSDDVIRKLLDNSSAEVKELDQDAREYTLGIMRKDGALASTFVLPAETRLDSAVHAWGGDTDQLVSSASLDEWSSYTTKEFDRRQFDGGHMFGTELAGTTLPLLAKLLTGGGAAC</sequence>
<name>A0A1H8YKI7_9PSEU</name>
<dbReference type="GO" id="GO:0031177">
    <property type="term" value="F:phosphopantetheine binding"/>
    <property type="evidence" value="ECO:0007669"/>
    <property type="project" value="InterPro"/>
</dbReference>
<proteinExistence type="predicted"/>
<evidence type="ECO:0000256" key="1">
    <source>
        <dbReference type="ARBA" id="ARBA00001957"/>
    </source>
</evidence>
<dbReference type="Pfam" id="PF00975">
    <property type="entry name" value="Thioesterase"/>
    <property type="match status" value="1"/>
</dbReference>
<dbReference type="RefSeq" id="WP_177231698.1">
    <property type="nucleotide sequence ID" value="NZ_FOEF01000021.1"/>
</dbReference>
<dbReference type="PROSITE" id="PS00012">
    <property type="entry name" value="PHOSPHOPANTETHEINE"/>
    <property type="match status" value="1"/>
</dbReference>
<dbReference type="Gene3D" id="3.40.50.12780">
    <property type="entry name" value="N-terminal domain of ligase-like"/>
    <property type="match status" value="1"/>
</dbReference>
<dbReference type="SUPFAM" id="SSF56801">
    <property type="entry name" value="Acetyl-CoA synthetase-like"/>
    <property type="match status" value="1"/>
</dbReference>
<dbReference type="STRING" id="394193.SAMN04489732_121138"/>
<dbReference type="Pfam" id="PF00501">
    <property type="entry name" value="AMP-binding"/>
    <property type="match status" value="1"/>
</dbReference>
<evidence type="ECO:0000313" key="6">
    <source>
        <dbReference type="EMBL" id="SEP52667.1"/>
    </source>
</evidence>
<keyword evidence="7" id="KW-1185">Reference proteome</keyword>
<dbReference type="InterPro" id="IPR036736">
    <property type="entry name" value="ACP-like_sf"/>
</dbReference>
<comment type="cofactor">
    <cofactor evidence="1">
        <name>pantetheine 4'-phosphate</name>
        <dbReference type="ChEBI" id="CHEBI:47942"/>
    </cofactor>
</comment>
<dbReference type="Pfam" id="PF00550">
    <property type="entry name" value="PP-binding"/>
    <property type="match status" value="1"/>
</dbReference>
<dbReference type="InterPro" id="IPR025110">
    <property type="entry name" value="AMP-bd_C"/>
</dbReference>
<feature type="compositionally biased region" description="Low complexity" evidence="4">
    <location>
        <begin position="486"/>
        <end position="501"/>
    </location>
</feature>
<reference evidence="6 7" key="1">
    <citation type="submission" date="2016-10" db="EMBL/GenBank/DDBJ databases">
        <authorList>
            <person name="de Groot N.N."/>
        </authorList>
    </citation>
    <scope>NUCLEOTIDE SEQUENCE [LARGE SCALE GENOMIC DNA]</scope>
    <source>
        <strain evidence="6 7">DSM 44993</strain>
    </source>
</reference>
<evidence type="ECO:0000259" key="5">
    <source>
        <dbReference type="PROSITE" id="PS50075"/>
    </source>
</evidence>
<dbReference type="SMART" id="SM00824">
    <property type="entry name" value="PKS_TE"/>
    <property type="match status" value="1"/>
</dbReference>
<feature type="domain" description="Carrier" evidence="5">
    <location>
        <begin position="499"/>
        <end position="574"/>
    </location>
</feature>
<dbReference type="SMART" id="SM00823">
    <property type="entry name" value="PKS_PP"/>
    <property type="match status" value="1"/>
</dbReference>
<keyword evidence="2" id="KW-0596">Phosphopantetheine</keyword>
<dbReference type="CDD" id="cd05930">
    <property type="entry name" value="A_NRPS"/>
    <property type="match status" value="1"/>
</dbReference>
<dbReference type="AlphaFoldDB" id="A0A1H8YKI7"/>
<dbReference type="InterPro" id="IPR000873">
    <property type="entry name" value="AMP-dep_synth/lig_dom"/>
</dbReference>
<gene>
    <name evidence="6" type="ORF">SAMN04489732_121138</name>
</gene>
<dbReference type="EMBL" id="FOEF01000021">
    <property type="protein sequence ID" value="SEP52667.1"/>
    <property type="molecule type" value="Genomic_DNA"/>
</dbReference>